<organism evidence="2 3">
    <name type="scientific">Meganyctiphanes norvegica</name>
    <name type="common">Northern krill</name>
    <name type="synonym">Thysanopoda norvegica</name>
    <dbReference type="NCBI Taxonomy" id="48144"/>
    <lineage>
        <taxon>Eukaryota</taxon>
        <taxon>Metazoa</taxon>
        <taxon>Ecdysozoa</taxon>
        <taxon>Arthropoda</taxon>
        <taxon>Crustacea</taxon>
        <taxon>Multicrustacea</taxon>
        <taxon>Malacostraca</taxon>
        <taxon>Eumalacostraca</taxon>
        <taxon>Eucarida</taxon>
        <taxon>Euphausiacea</taxon>
        <taxon>Euphausiidae</taxon>
        <taxon>Meganyctiphanes</taxon>
    </lineage>
</organism>
<dbReference type="Proteomes" id="UP001497623">
    <property type="component" value="Unassembled WGS sequence"/>
</dbReference>
<evidence type="ECO:0000313" key="2">
    <source>
        <dbReference type="EMBL" id="CAL4079663.1"/>
    </source>
</evidence>
<name>A0AAV2QFR6_MEGNR</name>
<feature type="non-terminal residue" evidence="2">
    <location>
        <position position="102"/>
    </location>
</feature>
<sequence length="102" mass="10919">MPPPIRKISHSSSAGTLPTFTQLTVSGDGHLLVPPPVRLPPTHQGHARITHGNGTARVWVEVRGAGVHVYPNEAAAIPSLVVTPLDQCLVTRNANRVALRRE</sequence>
<accession>A0AAV2QFR6</accession>
<evidence type="ECO:0000256" key="1">
    <source>
        <dbReference type="SAM" id="MobiDB-lite"/>
    </source>
</evidence>
<comment type="caution">
    <text evidence="2">The sequence shown here is derived from an EMBL/GenBank/DDBJ whole genome shotgun (WGS) entry which is preliminary data.</text>
</comment>
<protein>
    <submittedName>
        <fullName evidence="2">Uncharacterized protein</fullName>
    </submittedName>
</protein>
<proteinExistence type="predicted"/>
<dbReference type="AlphaFoldDB" id="A0AAV2QFR6"/>
<gene>
    <name evidence="2" type="ORF">MNOR_LOCUS11080</name>
</gene>
<feature type="region of interest" description="Disordered" evidence="1">
    <location>
        <begin position="1"/>
        <end position="20"/>
    </location>
</feature>
<evidence type="ECO:0000313" key="3">
    <source>
        <dbReference type="Proteomes" id="UP001497623"/>
    </source>
</evidence>
<reference evidence="2 3" key="1">
    <citation type="submission" date="2024-05" db="EMBL/GenBank/DDBJ databases">
        <authorList>
            <person name="Wallberg A."/>
        </authorList>
    </citation>
    <scope>NUCLEOTIDE SEQUENCE [LARGE SCALE GENOMIC DNA]</scope>
</reference>
<keyword evidence="3" id="KW-1185">Reference proteome</keyword>
<feature type="compositionally biased region" description="Polar residues" evidence="1">
    <location>
        <begin position="10"/>
        <end position="20"/>
    </location>
</feature>
<dbReference type="EMBL" id="CAXKWB010005750">
    <property type="protein sequence ID" value="CAL4079663.1"/>
    <property type="molecule type" value="Genomic_DNA"/>
</dbReference>